<dbReference type="EMBL" id="JAQQAF010000004">
    <property type="protein sequence ID" value="KAJ8493080.1"/>
    <property type="molecule type" value="Genomic_DNA"/>
</dbReference>
<name>A0AAV8R2E8_ENSVE</name>
<keyword evidence="3" id="KW-1185">Reference proteome</keyword>
<evidence type="ECO:0000256" key="1">
    <source>
        <dbReference type="SAM" id="MobiDB-lite"/>
    </source>
</evidence>
<evidence type="ECO:0000313" key="3">
    <source>
        <dbReference type="Proteomes" id="UP001222027"/>
    </source>
</evidence>
<comment type="caution">
    <text evidence="2">The sequence shown here is derived from an EMBL/GenBank/DDBJ whole genome shotgun (WGS) entry which is preliminary data.</text>
</comment>
<feature type="compositionally biased region" description="Basic and acidic residues" evidence="1">
    <location>
        <begin position="46"/>
        <end position="62"/>
    </location>
</feature>
<gene>
    <name evidence="2" type="ORF">OPV22_014801</name>
</gene>
<sequence length="185" mass="20810">MLLMHRLQMWECGTHQRPRVRTCGRLVGSFSAPTRRNASRPIGKRTITDRTTTRSGEARKKNGDPVVTVSFSLDPPRVLLERSAGVSRRSVPFPRKPWRSSRDGTPRSLRFHPRASGSTQAATSFIAKTEEASEQERVFKDKDIMFFNGSVLVRELLKLGFQVRSGVRSAQTVAEPLGQLLYSAR</sequence>
<feature type="region of interest" description="Disordered" evidence="1">
    <location>
        <begin position="90"/>
        <end position="122"/>
    </location>
</feature>
<accession>A0AAV8R2E8</accession>
<protein>
    <submittedName>
        <fullName evidence="2">Uncharacterized protein</fullName>
    </submittedName>
</protein>
<dbReference type="AlphaFoldDB" id="A0AAV8R2E8"/>
<proteinExistence type="predicted"/>
<feature type="region of interest" description="Disordered" evidence="1">
    <location>
        <begin position="31"/>
        <end position="62"/>
    </location>
</feature>
<evidence type="ECO:0000313" key="2">
    <source>
        <dbReference type="EMBL" id="KAJ8493080.1"/>
    </source>
</evidence>
<reference evidence="2 3" key="1">
    <citation type="submission" date="2022-12" db="EMBL/GenBank/DDBJ databases">
        <title>Chromosome-scale assembly of the Ensete ventricosum genome.</title>
        <authorList>
            <person name="Dussert Y."/>
            <person name="Stocks J."/>
            <person name="Wendawek A."/>
            <person name="Woldeyes F."/>
            <person name="Nichols R.A."/>
            <person name="Borrell J.S."/>
        </authorList>
    </citation>
    <scope>NUCLEOTIDE SEQUENCE [LARGE SCALE GENOMIC DNA]</scope>
    <source>
        <strain evidence="3">cv. Maze</strain>
        <tissue evidence="2">Seeds</tissue>
    </source>
</reference>
<dbReference type="Proteomes" id="UP001222027">
    <property type="component" value="Unassembled WGS sequence"/>
</dbReference>
<organism evidence="2 3">
    <name type="scientific">Ensete ventricosum</name>
    <name type="common">Abyssinian banana</name>
    <name type="synonym">Musa ensete</name>
    <dbReference type="NCBI Taxonomy" id="4639"/>
    <lineage>
        <taxon>Eukaryota</taxon>
        <taxon>Viridiplantae</taxon>
        <taxon>Streptophyta</taxon>
        <taxon>Embryophyta</taxon>
        <taxon>Tracheophyta</taxon>
        <taxon>Spermatophyta</taxon>
        <taxon>Magnoliopsida</taxon>
        <taxon>Liliopsida</taxon>
        <taxon>Zingiberales</taxon>
        <taxon>Musaceae</taxon>
        <taxon>Ensete</taxon>
    </lineage>
</organism>